<reference evidence="1" key="1">
    <citation type="submission" date="2016-10" db="EMBL/GenBank/DDBJ databases">
        <title>Sequence of Gallionella enrichment culture.</title>
        <authorList>
            <person name="Poehlein A."/>
            <person name="Muehling M."/>
            <person name="Daniel R."/>
        </authorList>
    </citation>
    <scope>NUCLEOTIDE SEQUENCE</scope>
</reference>
<dbReference type="EC" id="2.7.1.59" evidence="1"/>
<dbReference type="InterPro" id="IPR000600">
    <property type="entry name" value="ROK"/>
</dbReference>
<name>A0A1J5S9W8_9ZZZZ</name>
<dbReference type="GO" id="GO:0045127">
    <property type="term" value="F:N-acetylglucosamine kinase activity"/>
    <property type="evidence" value="ECO:0007669"/>
    <property type="project" value="UniProtKB-EC"/>
</dbReference>
<dbReference type="EMBL" id="MLJW01000089">
    <property type="protein sequence ID" value="OIR01005.1"/>
    <property type="molecule type" value="Genomic_DNA"/>
</dbReference>
<sequence>MSLLIGVDVGGTNLRLGVVEYRVQNDTVRLLEEMRFHADFSGLCKSHPHAPEQAWQAILTTIAAAIESVRNKYPDISSIGIGFPGFIDPNTQKISQSPNLPGLSYVDLSADLSQLVALPVITENDALAAAYGEFAANVTKSRNMLYLGLGTGVGGGLILNGQPFQGQHGVAMEVGHIIVRPQSLHADARPCGCGNYGCMEQYASASGVAISYAKLTGKQYTAHEIAIHAKAGDSAAIEAYCLAGSSLAQALAHILKVIDVTDVVIGGGMSAGWVHMAKAFQVQLEQDLIPTLRGKVNVSISTMGDQAGIIGAAMLAQRKAFKSM</sequence>
<dbReference type="PANTHER" id="PTHR18964:SF149">
    <property type="entry name" value="BIFUNCTIONAL UDP-N-ACETYLGLUCOSAMINE 2-EPIMERASE_N-ACETYLMANNOSAMINE KINASE"/>
    <property type="match status" value="1"/>
</dbReference>
<keyword evidence="1" id="KW-0418">Kinase</keyword>
<protein>
    <submittedName>
        <fullName evidence="1">N-acetyl-D-glucosamine kinase</fullName>
        <ecNumber evidence="1">2.7.1.59</ecNumber>
    </submittedName>
</protein>
<organism evidence="1">
    <name type="scientific">mine drainage metagenome</name>
    <dbReference type="NCBI Taxonomy" id="410659"/>
    <lineage>
        <taxon>unclassified sequences</taxon>
        <taxon>metagenomes</taxon>
        <taxon>ecological metagenomes</taxon>
    </lineage>
</organism>
<keyword evidence="1" id="KW-0808">Transferase</keyword>
<gene>
    <name evidence="1" type="primary">nagK_2</name>
    <name evidence="1" type="ORF">GALL_169690</name>
</gene>
<proteinExistence type="predicted"/>
<accession>A0A1J5S9W8</accession>
<dbReference type="PANTHER" id="PTHR18964">
    <property type="entry name" value="ROK (REPRESSOR, ORF, KINASE) FAMILY"/>
    <property type="match status" value="1"/>
</dbReference>
<dbReference type="SUPFAM" id="SSF53067">
    <property type="entry name" value="Actin-like ATPase domain"/>
    <property type="match status" value="1"/>
</dbReference>
<dbReference type="InterPro" id="IPR043129">
    <property type="entry name" value="ATPase_NBD"/>
</dbReference>
<comment type="caution">
    <text evidence="1">The sequence shown here is derived from an EMBL/GenBank/DDBJ whole genome shotgun (WGS) entry which is preliminary data.</text>
</comment>
<evidence type="ECO:0000313" key="1">
    <source>
        <dbReference type="EMBL" id="OIR01005.1"/>
    </source>
</evidence>
<dbReference type="Gene3D" id="3.30.420.40">
    <property type="match status" value="2"/>
</dbReference>
<dbReference type="Pfam" id="PF00480">
    <property type="entry name" value="ROK"/>
    <property type="match status" value="1"/>
</dbReference>
<dbReference type="AlphaFoldDB" id="A0A1J5S9W8"/>